<reference evidence="2 3" key="1">
    <citation type="submission" date="2023-12" db="EMBL/GenBank/DDBJ databases">
        <title>Novel species of the genus Arcicella isolated from rivers.</title>
        <authorList>
            <person name="Lu H."/>
        </authorList>
    </citation>
    <scope>NUCLEOTIDE SEQUENCE [LARGE SCALE GENOMIC DNA]</scope>
    <source>
        <strain evidence="2 3">KCTC 23307</strain>
    </source>
</reference>
<dbReference type="Proteomes" id="UP001302949">
    <property type="component" value="Unassembled WGS sequence"/>
</dbReference>
<dbReference type="EMBL" id="JAYFUM010000018">
    <property type="protein sequence ID" value="MEA5140453.1"/>
    <property type="molecule type" value="Genomic_DNA"/>
</dbReference>
<gene>
    <name evidence="2" type="ORF">VB248_14975</name>
</gene>
<accession>A0ABU5QCJ8</accession>
<dbReference type="RefSeq" id="WP_323297608.1">
    <property type="nucleotide sequence ID" value="NZ_JAYFUM010000018.1"/>
</dbReference>
<dbReference type="InterPro" id="IPR045526">
    <property type="entry name" value="DUF6471"/>
</dbReference>
<evidence type="ECO:0000313" key="3">
    <source>
        <dbReference type="Proteomes" id="UP001302949"/>
    </source>
</evidence>
<protein>
    <submittedName>
        <fullName evidence="2">DUF6471 domain-containing protein</fullName>
    </submittedName>
</protein>
<organism evidence="2 3">
    <name type="scientific">Arcicella rigui</name>
    <dbReference type="NCBI Taxonomy" id="797020"/>
    <lineage>
        <taxon>Bacteria</taxon>
        <taxon>Pseudomonadati</taxon>
        <taxon>Bacteroidota</taxon>
        <taxon>Cytophagia</taxon>
        <taxon>Cytophagales</taxon>
        <taxon>Flectobacillaceae</taxon>
        <taxon>Arcicella</taxon>
    </lineage>
</organism>
<evidence type="ECO:0000313" key="2">
    <source>
        <dbReference type="EMBL" id="MEA5140453.1"/>
    </source>
</evidence>
<keyword evidence="3" id="KW-1185">Reference proteome</keyword>
<evidence type="ECO:0000259" key="1">
    <source>
        <dbReference type="Pfam" id="PF20075"/>
    </source>
</evidence>
<sequence length="101" mass="11333">MSEWNHKVKRLLKSELVKRGLSTEDLTVLLNSNGCAETKSSVDSKISRGTFSASFFMQCLYVIGCTKIEIEQFNSSFIISQPSNLLVAEPKTDLKISRDEN</sequence>
<proteinExistence type="predicted"/>
<name>A0ABU5QCJ8_9BACT</name>
<feature type="domain" description="DUF6471" evidence="1">
    <location>
        <begin position="4"/>
        <end position="68"/>
    </location>
</feature>
<comment type="caution">
    <text evidence="2">The sequence shown here is derived from an EMBL/GenBank/DDBJ whole genome shotgun (WGS) entry which is preliminary data.</text>
</comment>
<dbReference type="Pfam" id="PF20075">
    <property type="entry name" value="DUF6471"/>
    <property type="match status" value="1"/>
</dbReference>